<feature type="transmembrane region" description="Helical" evidence="1">
    <location>
        <begin position="54"/>
        <end position="77"/>
    </location>
</feature>
<sequence length="107" mass="11948">MSSISCLCLLPIPFTTSRNSLDSSCQPSAASTSRIHIETYHFCSFFLSSRFNFLISIVRFFMNGAFALTILALIFFVQYPSPIMMLPKYSKCSTSSNRSTVIDTFSG</sequence>
<accession>A0A6M2E1M5</accession>
<reference evidence="2" key="1">
    <citation type="submission" date="2020-03" db="EMBL/GenBank/DDBJ databases">
        <title>Transcriptomic Profiling of the Digestive Tract of the Rat Flea, Xenopsylla cheopis, Following Blood Feeding and Infection with Yersinia pestis.</title>
        <authorList>
            <person name="Bland D.M."/>
            <person name="Martens C.A."/>
            <person name="Virtaneva K."/>
            <person name="Kanakabandi K."/>
            <person name="Long D."/>
            <person name="Rosenke R."/>
            <person name="Saturday G.A."/>
            <person name="Hoyt F.H."/>
            <person name="Bruno D.P."/>
            <person name="Ribeiro J.M.C."/>
            <person name="Hinnebusch J."/>
        </authorList>
    </citation>
    <scope>NUCLEOTIDE SEQUENCE</scope>
</reference>
<dbReference type="EMBL" id="GIIL01007505">
    <property type="protein sequence ID" value="NOV51231.1"/>
    <property type="molecule type" value="Transcribed_RNA"/>
</dbReference>
<keyword evidence="1" id="KW-0472">Membrane</keyword>
<proteinExistence type="predicted"/>
<organism evidence="2">
    <name type="scientific">Xenopsylla cheopis</name>
    <name type="common">Oriental rat flea</name>
    <name type="synonym">Pulex cheopis</name>
    <dbReference type="NCBI Taxonomy" id="163159"/>
    <lineage>
        <taxon>Eukaryota</taxon>
        <taxon>Metazoa</taxon>
        <taxon>Ecdysozoa</taxon>
        <taxon>Arthropoda</taxon>
        <taxon>Hexapoda</taxon>
        <taxon>Insecta</taxon>
        <taxon>Pterygota</taxon>
        <taxon>Neoptera</taxon>
        <taxon>Endopterygota</taxon>
        <taxon>Siphonaptera</taxon>
        <taxon>Pulicidae</taxon>
        <taxon>Xenopsyllinae</taxon>
        <taxon>Xenopsylla</taxon>
    </lineage>
</organism>
<evidence type="ECO:0000313" key="2">
    <source>
        <dbReference type="EMBL" id="NOV51231.1"/>
    </source>
</evidence>
<evidence type="ECO:0000256" key="1">
    <source>
        <dbReference type="SAM" id="Phobius"/>
    </source>
</evidence>
<keyword evidence="1" id="KW-1133">Transmembrane helix</keyword>
<dbReference type="AlphaFoldDB" id="A0A6M2E1M5"/>
<name>A0A6M2E1M5_XENCH</name>
<protein>
    <submittedName>
        <fullName evidence="2">Putative product</fullName>
    </submittedName>
</protein>
<keyword evidence="1" id="KW-0812">Transmembrane</keyword>